<dbReference type="Gene3D" id="3.40.630.30">
    <property type="match status" value="1"/>
</dbReference>
<organism evidence="2 3">
    <name type="scientific">Pullulanibacillus pueri</name>
    <dbReference type="NCBI Taxonomy" id="1437324"/>
    <lineage>
        <taxon>Bacteria</taxon>
        <taxon>Bacillati</taxon>
        <taxon>Bacillota</taxon>
        <taxon>Bacilli</taxon>
        <taxon>Bacillales</taxon>
        <taxon>Sporolactobacillaceae</taxon>
        <taxon>Pullulanibacillus</taxon>
    </lineage>
</organism>
<comment type="caution">
    <text evidence="2">The sequence shown here is derived from an EMBL/GenBank/DDBJ whole genome shotgun (WGS) entry which is preliminary data.</text>
</comment>
<name>A0A8J3ENC8_9BACL</name>
<dbReference type="PROSITE" id="PS51186">
    <property type="entry name" value="GNAT"/>
    <property type="match status" value="1"/>
</dbReference>
<dbReference type="Pfam" id="PF12746">
    <property type="entry name" value="GNAT_acetyltran"/>
    <property type="match status" value="1"/>
</dbReference>
<dbReference type="RefSeq" id="WP_188498505.1">
    <property type="nucleotide sequence ID" value="NZ_BMFV01000030.1"/>
</dbReference>
<protein>
    <submittedName>
        <fullName evidence="2">N-acetyltransferase</fullName>
    </submittedName>
</protein>
<dbReference type="EMBL" id="BMFV01000030">
    <property type="protein sequence ID" value="GGH86148.1"/>
    <property type="molecule type" value="Genomic_DNA"/>
</dbReference>
<evidence type="ECO:0000313" key="3">
    <source>
        <dbReference type="Proteomes" id="UP000656813"/>
    </source>
</evidence>
<reference evidence="2" key="1">
    <citation type="journal article" date="2014" name="Int. J. Syst. Evol. Microbiol.">
        <title>Complete genome sequence of Corynebacterium casei LMG S-19264T (=DSM 44701T), isolated from a smear-ripened cheese.</title>
        <authorList>
            <consortium name="US DOE Joint Genome Institute (JGI-PGF)"/>
            <person name="Walter F."/>
            <person name="Albersmeier A."/>
            <person name="Kalinowski J."/>
            <person name="Ruckert C."/>
        </authorList>
    </citation>
    <scope>NUCLEOTIDE SEQUENCE</scope>
    <source>
        <strain evidence="2">CGMCC 1.12777</strain>
    </source>
</reference>
<accession>A0A8J3ENC8</accession>
<dbReference type="InterPro" id="IPR016181">
    <property type="entry name" value="Acyl_CoA_acyltransferase"/>
</dbReference>
<sequence>MIRKLSEADREACLEFVSVLPAENLFIIGDIEAYGFDQAFQEVWGDFDESGKLRGVLLRYNQNYIPYAPGAFDVEGFTDIILKDSKATMVSGLTSIAEAVVAGLEGAIRKKRTFYYAKCENNNQLDIQLKAPAVQEATLGDVDRIIALHESIPEFSESQRNRESLIRSMQTGVARTFYIEEDGHMVSSSSTTAENRYAAMIVGVCTAEAYKKKGYATACLTTLTQTLLDENKTLCLFYDNPEAGKIYKRLGFVDIGTWGLYYLG</sequence>
<keyword evidence="3" id="KW-1185">Reference proteome</keyword>
<evidence type="ECO:0000259" key="1">
    <source>
        <dbReference type="PROSITE" id="PS51186"/>
    </source>
</evidence>
<dbReference type="SUPFAM" id="SSF55729">
    <property type="entry name" value="Acyl-CoA N-acyltransferases (Nat)"/>
    <property type="match status" value="1"/>
</dbReference>
<dbReference type="GO" id="GO:0016747">
    <property type="term" value="F:acyltransferase activity, transferring groups other than amino-acyl groups"/>
    <property type="evidence" value="ECO:0007669"/>
    <property type="project" value="InterPro"/>
</dbReference>
<gene>
    <name evidence="2" type="ORF">GCM10007096_33180</name>
</gene>
<evidence type="ECO:0000313" key="2">
    <source>
        <dbReference type="EMBL" id="GGH86148.1"/>
    </source>
</evidence>
<dbReference type="InterPro" id="IPR000182">
    <property type="entry name" value="GNAT_dom"/>
</dbReference>
<dbReference type="InterPro" id="IPR027365">
    <property type="entry name" value="GNAT_acetyltra_YdfB-like"/>
</dbReference>
<proteinExistence type="predicted"/>
<feature type="domain" description="N-acetyltransferase" evidence="1">
    <location>
        <begin position="132"/>
        <end position="264"/>
    </location>
</feature>
<reference evidence="2" key="2">
    <citation type="submission" date="2020-09" db="EMBL/GenBank/DDBJ databases">
        <authorList>
            <person name="Sun Q."/>
            <person name="Zhou Y."/>
        </authorList>
    </citation>
    <scope>NUCLEOTIDE SEQUENCE</scope>
    <source>
        <strain evidence="2">CGMCC 1.12777</strain>
    </source>
</reference>
<dbReference type="AlphaFoldDB" id="A0A8J3ENC8"/>
<dbReference type="Proteomes" id="UP000656813">
    <property type="component" value="Unassembled WGS sequence"/>
</dbReference>